<dbReference type="Pfam" id="PF06835">
    <property type="entry name" value="LptC"/>
    <property type="match status" value="1"/>
</dbReference>
<gene>
    <name evidence="2" type="ORF">FHS75_002076</name>
</gene>
<keyword evidence="1" id="KW-0472">Membrane</keyword>
<dbReference type="RefSeq" id="WP_179407646.1">
    <property type="nucleotide sequence ID" value="NZ_BMGF01000003.1"/>
</dbReference>
<dbReference type="Proteomes" id="UP000522081">
    <property type="component" value="Unassembled WGS sequence"/>
</dbReference>
<keyword evidence="3" id="KW-1185">Reference proteome</keyword>
<comment type="caution">
    <text evidence="2">The sequence shown here is derived from an EMBL/GenBank/DDBJ whole genome shotgun (WGS) entry which is preliminary data.</text>
</comment>
<keyword evidence="1" id="KW-0812">Transmembrane</keyword>
<sequence>MTAEAQVIRSRRRNFAAPGGSHDRLVSFLAKALPAAVGVVAAVMILTPLSPRGEVSFLLDRNEVAITGERLRVDDAAYRGQDDRGRDFLVTAGSAIQATGAVPIVRMQDLVARLQMPEGPAELRASQGFYNYRDEEISVSGPVNFRAADGYRMVTSNVEIDLDTKRAVGSGGVEGAVPSGSFRADRIVADLAERTVALEGNARMRMVPGKLRF</sequence>
<accession>A0A7Y9XWC8</accession>
<evidence type="ECO:0000313" key="3">
    <source>
        <dbReference type="Proteomes" id="UP000522081"/>
    </source>
</evidence>
<dbReference type="InterPro" id="IPR010664">
    <property type="entry name" value="LipoPS_assembly_LptC-rel"/>
</dbReference>
<dbReference type="AlphaFoldDB" id="A0A7Y9XWC8"/>
<proteinExistence type="predicted"/>
<reference evidence="2 3" key="1">
    <citation type="submission" date="2020-07" db="EMBL/GenBank/DDBJ databases">
        <title>Genomic Encyclopedia of Type Strains, Phase IV (KMG-IV): sequencing the most valuable type-strain genomes for metagenomic binning, comparative biology and taxonomic classification.</title>
        <authorList>
            <person name="Goeker M."/>
        </authorList>
    </citation>
    <scope>NUCLEOTIDE SEQUENCE [LARGE SCALE GENOMIC DNA]</scope>
    <source>
        <strain evidence="2 3">DSM 29043</strain>
    </source>
</reference>
<name>A0A7Y9XWC8_9SPHN</name>
<feature type="transmembrane region" description="Helical" evidence="1">
    <location>
        <begin position="28"/>
        <end position="49"/>
    </location>
</feature>
<keyword evidence="1" id="KW-1133">Transmembrane helix</keyword>
<protein>
    <submittedName>
        <fullName evidence="2">Lipopolysaccharide export system protein LptC</fullName>
    </submittedName>
</protein>
<evidence type="ECO:0000256" key="1">
    <source>
        <dbReference type="SAM" id="Phobius"/>
    </source>
</evidence>
<dbReference type="EMBL" id="JACBZF010000003">
    <property type="protein sequence ID" value="NYH95747.1"/>
    <property type="molecule type" value="Genomic_DNA"/>
</dbReference>
<organism evidence="2 3">
    <name type="scientific">Novosphingobium marinum</name>
    <dbReference type="NCBI Taxonomy" id="1514948"/>
    <lineage>
        <taxon>Bacteria</taxon>
        <taxon>Pseudomonadati</taxon>
        <taxon>Pseudomonadota</taxon>
        <taxon>Alphaproteobacteria</taxon>
        <taxon>Sphingomonadales</taxon>
        <taxon>Sphingomonadaceae</taxon>
        <taxon>Novosphingobium</taxon>
    </lineage>
</organism>
<evidence type="ECO:0000313" key="2">
    <source>
        <dbReference type="EMBL" id="NYH95747.1"/>
    </source>
</evidence>